<gene>
    <name evidence="1" type="ORF">COV24_03850</name>
</gene>
<dbReference type="InterPro" id="IPR023375">
    <property type="entry name" value="ADC_dom_sf"/>
</dbReference>
<protein>
    <submittedName>
        <fullName evidence="1">Uncharacterized protein</fullName>
    </submittedName>
</protein>
<organism evidence="1 2">
    <name type="scientific">candidate division WWE3 bacterium CG10_big_fil_rev_8_21_14_0_10_32_10</name>
    <dbReference type="NCBI Taxonomy" id="1975090"/>
    <lineage>
        <taxon>Bacteria</taxon>
        <taxon>Katanobacteria</taxon>
    </lineage>
</organism>
<accession>A0A2H0R9R8</accession>
<dbReference type="EMBL" id="PCXU01000033">
    <property type="protein sequence ID" value="PIR43217.1"/>
    <property type="molecule type" value="Genomic_DNA"/>
</dbReference>
<sequence length="254" mass="29726">MHTLNDNFLKSIPVERIVKLENYNIEIPLKYKCKAINLIFSISSERAKSLLKKTNYLPYLLTPRRSLIALTLFDYYMSPVGPYKELSLSLIVHKNKYNYPFMPLFIDFATNKLTFYVINLLQNKKIAIDHGNLITGYPHYNKLIDLSFSKDNNYTFFAEVEEGGKKILELKSNIGKRKKIATNHYRTIFENKHKLFEIKMSVKALSSMCKSSYVQLGEHEIANFLSTLKINKRALYCQYYWDAMEILFSPKSIL</sequence>
<evidence type="ECO:0000313" key="1">
    <source>
        <dbReference type="EMBL" id="PIR43217.1"/>
    </source>
</evidence>
<evidence type="ECO:0000313" key="2">
    <source>
        <dbReference type="Proteomes" id="UP000230214"/>
    </source>
</evidence>
<dbReference type="Proteomes" id="UP000230214">
    <property type="component" value="Unassembled WGS sequence"/>
</dbReference>
<reference evidence="1 2" key="1">
    <citation type="submission" date="2017-09" db="EMBL/GenBank/DDBJ databases">
        <title>Depth-based differentiation of microbial function through sediment-hosted aquifers and enrichment of novel symbionts in the deep terrestrial subsurface.</title>
        <authorList>
            <person name="Probst A.J."/>
            <person name="Ladd B."/>
            <person name="Jarett J.K."/>
            <person name="Geller-Mcgrath D.E."/>
            <person name="Sieber C.M."/>
            <person name="Emerson J.B."/>
            <person name="Anantharaman K."/>
            <person name="Thomas B.C."/>
            <person name="Malmstrom R."/>
            <person name="Stieglmeier M."/>
            <person name="Klingl A."/>
            <person name="Woyke T."/>
            <person name="Ryan C.M."/>
            <person name="Banfield J.F."/>
        </authorList>
    </citation>
    <scope>NUCLEOTIDE SEQUENCE [LARGE SCALE GENOMIC DNA]</scope>
    <source>
        <strain evidence="1">CG10_big_fil_rev_8_21_14_0_10_32_10</strain>
    </source>
</reference>
<comment type="caution">
    <text evidence="1">The sequence shown here is derived from an EMBL/GenBank/DDBJ whole genome shotgun (WGS) entry which is preliminary data.</text>
</comment>
<dbReference type="Gene3D" id="2.40.400.10">
    <property type="entry name" value="Acetoacetate decarboxylase-like"/>
    <property type="match status" value="1"/>
</dbReference>
<name>A0A2H0R9R8_UNCKA</name>
<dbReference type="AlphaFoldDB" id="A0A2H0R9R8"/>
<proteinExistence type="predicted"/>